<organism evidence="1 2">
    <name type="scientific">Dietzia aerolata</name>
    <dbReference type="NCBI Taxonomy" id="595984"/>
    <lineage>
        <taxon>Bacteria</taxon>
        <taxon>Bacillati</taxon>
        <taxon>Actinomycetota</taxon>
        <taxon>Actinomycetes</taxon>
        <taxon>Mycobacteriales</taxon>
        <taxon>Dietziaceae</taxon>
        <taxon>Dietzia</taxon>
    </lineage>
</organism>
<dbReference type="InterPro" id="IPR027417">
    <property type="entry name" value="P-loop_NTPase"/>
</dbReference>
<dbReference type="Proteomes" id="UP001589700">
    <property type="component" value="Unassembled WGS sequence"/>
</dbReference>
<dbReference type="SUPFAM" id="SSF52540">
    <property type="entry name" value="P-loop containing nucleoside triphosphate hydrolases"/>
    <property type="match status" value="1"/>
</dbReference>
<protein>
    <recommendedName>
        <fullName evidence="3">ATP/GTP-binding protein</fullName>
    </recommendedName>
</protein>
<gene>
    <name evidence="1" type="ORF">ACFFVD_17385</name>
</gene>
<evidence type="ECO:0000313" key="1">
    <source>
        <dbReference type="EMBL" id="MFB9261553.1"/>
    </source>
</evidence>
<evidence type="ECO:0000313" key="2">
    <source>
        <dbReference type="Proteomes" id="UP001589700"/>
    </source>
</evidence>
<sequence length="379" mass="42382">MARPEFEQHIALFGESGSGKTVLLSSFFGRAQEPSVINASRRHLVPESRPQGNKLHSYYLGMKNSATLPPANRFSWDSYTFDLKLKLDASDGGGTTDALRLVWHDYPGEWFEGRREGARERERQTAGFRALLESDVAFLLVDGQKLLDHRGEEERYLKYLFTSFRNTLLAMRTDILDDGKRLVEFPRIWFIALSKSDLNPDLDVYRFRDLVIEKSADELDLLREVLASFVVAPEALAVGEDFLMLSSGTFAPGEIHLERRVGLDVIMPIAAMLPFERHIRWATKMKLPAKVADELRRNSKLIGKILAGAASRWPRPVAKAVALIGPSVIAELAELAGRKLRDLNSSAVSRGDLLASTLSQFKIGLEDAEESVTLIRGVS</sequence>
<dbReference type="Gene3D" id="3.40.50.300">
    <property type="entry name" value="P-loop containing nucleotide triphosphate hydrolases"/>
    <property type="match status" value="1"/>
</dbReference>
<name>A0ABV5JV21_9ACTN</name>
<evidence type="ECO:0008006" key="3">
    <source>
        <dbReference type="Google" id="ProtNLM"/>
    </source>
</evidence>
<reference evidence="1 2" key="1">
    <citation type="submission" date="2024-09" db="EMBL/GenBank/DDBJ databases">
        <authorList>
            <person name="Sun Q."/>
            <person name="Mori K."/>
        </authorList>
    </citation>
    <scope>NUCLEOTIDE SEQUENCE [LARGE SCALE GENOMIC DNA]</scope>
    <source>
        <strain evidence="1 2">CCM 7659</strain>
    </source>
</reference>
<proteinExistence type="predicted"/>
<keyword evidence="2" id="KW-1185">Reference proteome</keyword>
<dbReference type="EMBL" id="JBHMDY010000033">
    <property type="protein sequence ID" value="MFB9261553.1"/>
    <property type="molecule type" value="Genomic_DNA"/>
</dbReference>
<accession>A0ABV5JV21</accession>
<dbReference type="RefSeq" id="WP_182632386.1">
    <property type="nucleotide sequence ID" value="NZ_JAALDM010000138.1"/>
</dbReference>
<comment type="caution">
    <text evidence="1">The sequence shown here is derived from an EMBL/GenBank/DDBJ whole genome shotgun (WGS) entry which is preliminary data.</text>
</comment>